<reference evidence="4 5" key="1">
    <citation type="submission" date="2014-04" db="EMBL/GenBank/DDBJ databases">
        <title>Evolutionary Origins and Diversification of the Mycorrhizal Mutualists.</title>
        <authorList>
            <consortium name="DOE Joint Genome Institute"/>
            <consortium name="Mycorrhizal Genomics Consortium"/>
            <person name="Kohler A."/>
            <person name="Kuo A."/>
            <person name="Nagy L.G."/>
            <person name="Floudas D."/>
            <person name="Copeland A."/>
            <person name="Barry K.W."/>
            <person name="Cichocki N."/>
            <person name="Veneault-Fourrey C."/>
            <person name="LaButti K."/>
            <person name="Lindquist E.A."/>
            <person name="Lipzen A."/>
            <person name="Lundell T."/>
            <person name="Morin E."/>
            <person name="Murat C."/>
            <person name="Riley R."/>
            <person name="Ohm R."/>
            <person name="Sun H."/>
            <person name="Tunlid A."/>
            <person name="Henrissat B."/>
            <person name="Grigoriev I.V."/>
            <person name="Hibbett D.S."/>
            <person name="Martin F."/>
        </authorList>
    </citation>
    <scope>NUCLEOTIDE SEQUENCE [LARGE SCALE GENOMIC DNA]</scope>
    <source>
        <strain evidence="4 5">MD-312</strain>
    </source>
</reference>
<dbReference type="HOGENOM" id="CLU_1478456_0_0_1"/>
<feature type="non-terminal residue" evidence="4">
    <location>
        <position position="183"/>
    </location>
</feature>
<keyword evidence="2" id="KW-0863">Zinc-finger</keyword>
<dbReference type="AlphaFoldDB" id="A0A0C9VNH0"/>
<accession>A0A0C9VNH0</accession>
<proteinExistence type="predicted"/>
<dbReference type="GO" id="GO:0008270">
    <property type="term" value="F:zinc ion binding"/>
    <property type="evidence" value="ECO:0007669"/>
    <property type="project" value="UniProtKB-KW"/>
</dbReference>
<evidence type="ECO:0000313" key="5">
    <source>
        <dbReference type="Proteomes" id="UP000053820"/>
    </source>
</evidence>
<evidence type="ECO:0000256" key="2">
    <source>
        <dbReference type="PROSITE-ProRule" id="PRU00047"/>
    </source>
</evidence>
<dbReference type="SUPFAM" id="SSF57756">
    <property type="entry name" value="Retrovirus zinc finger-like domains"/>
    <property type="match status" value="1"/>
</dbReference>
<dbReference type="SMART" id="SM00343">
    <property type="entry name" value="ZnF_C2HC"/>
    <property type="match status" value="1"/>
</dbReference>
<evidence type="ECO:0000313" key="4">
    <source>
        <dbReference type="EMBL" id="KIJ59170.1"/>
    </source>
</evidence>
<dbReference type="OrthoDB" id="2692834at2759"/>
<feature type="domain" description="CCHC-type" evidence="3">
    <location>
        <begin position="132"/>
        <end position="147"/>
    </location>
</feature>
<gene>
    <name evidence="4" type="ORF">HYDPIDRAFT_101218</name>
</gene>
<dbReference type="Gene3D" id="4.10.60.10">
    <property type="entry name" value="Zinc finger, CCHC-type"/>
    <property type="match status" value="1"/>
</dbReference>
<dbReference type="Pfam" id="PF00098">
    <property type="entry name" value="zf-CCHC"/>
    <property type="match status" value="1"/>
</dbReference>
<protein>
    <recommendedName>
        <fullName evidence="3">CCHC-type domain-containing protein</fullName>
    </recommendedName>
</protein>
<evidence type="ECO:0000256" key="1">
    <source>
        <dbReference type="ARBA" id="ARBA00022664"/>
    </source>
</evidence>
<dbReference type="EMBL" id="KN839895">
    <property type="protein sequence ID" value="KIJ59170.1"/>
    <property type="molecule type" value="Genomic_DNA"/>
</dbReference>
<keyword evidence="2" id="KW-0862">Zinc</keyword>
<organism evidence="4 5">
    <name type="scientific">Hydnomerulius pinastri MD-312</name>
    <dbReference type="NCBI Taxonomy" id="994086"/>
    <lineage>
        <taxon>Eukaryota</taxon>
        <taxon>Fungi</taxon>
        <taxon>Dikarya</taxon>
        <taxon>Basidiomycota</taxon>
        <taxon>Agaricomycotina</taxon>
        <taxon>Agaricomycetes</taxon>
        <taxon>Agaricomycetidae</taxon>
        <taxon>Boletales</taxon>
        <taxon>Boletales incertae sedis</taxon>
        <taxon>Leucogyrophana</taxon>
    </lineage>
</organism>
<dbReference type="PROSITE" id="PS50158">
    <property type="entry name" value="ZF_CCHC"/>
    <property type="match status" value="1"/>
</dbReference>
<dbReference type="InterPro" id="IPR001878">
    <property type="entry name" value="Znf_CCHC"/>
</dbReference>
<name>A0A0C9VNH0_9AGAM</name>
<keyword evidence="5" id="KW-1185">Reference proteome</keyword>
<dbReference type="GO" id="GO:0003676">
    <property type="term" value="F:nucleic acid binding"/>
    <property type="evidence" value="ECO:0007669"/>
    <property type="project" value="InterPro"/>
</dbReference>
<sequence length="183" mass="20888">KREAEDEMLSIRQGKGSVEDFFLQLEMVAYNADYKLDHHAGLLISILRRGINSDIIDFVENCHPQLLDERNYIDWKTAVIKAEATLSERARRKGAKTLFFSPVETRRDGTGVVYSGAGRPMDVDAQSRRGLCWKCGESGHISRNCPNKQRFKVVRVTNVHTLFKLLLRSVSNSRLRALTFISF</sequence>
<dbReference type="GO" id="GO:0006397">
    <property type="term" value="P:mRNA processing"/>
    <property type="evidence" value="ECO:0007669"/>
    <property type="project" value="UniProtKB-KW"/>
</dbReference>
<keyword evidence="2" id="KW-0479">Metal-binding</keyword>
<keyword evidence="1" id="KW-0507">mRNA processing</keyword>
<evidence type="ECO:0000259" key="3">
    <source>
        <dbReference type="PROSITE" id="PS50158"/>
    </source>
</evidence>
<dbReference type="Proteomes" id="UP000053820">
    <property type="component" value="Unassembled WGS sequence"/>
</dbReference>
<dbReference type="InterPro" id="IPR036875">
    <property type="entry name" value="Znf_CCHC_sf"/>
</dbReference>